<proteinExistence type="predicted"/>
<name>A0A2T7DMA5_9POAL</name>
<gene>
    <name evidence="2" type="ORF">GQ55_5G354100</name>
</gene>
<keyword evidence="3" id="KW-1185">Reference proteome</keyword>
<feature type="compositionally biased region" description="Gly residues" evidence="1">
    <location>
        <begin position="1"/>
        <end position="10"/>
    </location>
</feature>
<protein>
    <submittedName>
        <fullName evidence="2">Uncharacterized protein</fullName>
    </submittedName>
</protein>
<evidence type="ECO:0000313" key="2">
    <source>
        <dbReference type="EMBL" id="PUZ56715.1"/>
    </source>
</evidence>
<dbReference type="AlphaFoldDB" id="A0A2T7DMA5"/>
<feature type="compositionally biased region" description="Polar residues" evidence="1">
    <location>
        <begin position="11"/>
        <end position="28"/>
    </location>
</feature>
<feature type="compositionally biased region" description="Low complexity" evidence="1">
    <location>
        <begin position="39"/>
        <end position="79"/>
    </location>
</feature>
<feature type="region of interest" description="Disordered" evidence="1">
    <location>
        <begin position="1"/>
        <end position="94"/>
    </location>
</feature>
<reference evidence="2 3" key="1">
    <citation type="submission" date="2018-04" db="EMBL/GenBank/DDBJ databases">
        <title>WGS assembly of Panicum hallii var. hallii HAL2.</title>
        <authorList>
            <person name="Lovell J."/>
            <person name="Jenkins J."/>
            <person name="Lowry D."/>
            <person name="Mamidi S."/>
            <person name="Sreedasyam A."/>
            <person name="Weng X."/>
            <person name="Barry K."/>
            <person name="Bonette J."/>
            <person name="Campitelli B."/>
            <person name="Daum C."/>
            <person name="Gordon S."/>
            <person name="Gould B."/>
            <person name="Lipzen A."/>
            <person name="MacQueen A."/>
            <person name="Palacio-Mejia J."/>
            <person name="Plott C."/>
            <person name="Shakirov E."/>
            <person name="Shu S."/>
            <person name="Yoshinaga Y."/>
            <person name="Zane M."/>
            <person name="Rokhsar D."/>
            <person name="Grimwood J."/>
            <person name="Schmutz J."/>
            <person name="Juenger T."/>
        </authorList>
    </citation>
    <scope>NUCLEOTIDE SEQUENCE [LARGE SCALE GENOMIC DNA]</scope>
    <source>
        <strain evidence="3">cv. HAL2</strain>
    </source>
</reference>
<dbReference type="Gramene" id="PUZ56715">
    <property type="protein sequence ID" value="PUZ56715"/>
    <property type="gene ID" value="GQ55_5G354100"/>
</dbReference>
<accession>A0A2T7DMA5</accession>
<evidence type="ECO:0000313" key="3">
    <source>
        <dbReference type="Proteomes" id="UP000244336"/>
    </source>
</evidence>
<sequence length="192" mass="20478">MADGHYGGGRSISNGTPCKSGSVESKTAVTAKATEMKSKASASRSGASSGSPEESQKPLSESSESMSISSSSDASLSGSQANLPQGMETKECGGVDHETEERCRHGKRPSRLLCWDGSNTGRRYLAYPLKVSPTCVILSLGLMTSGHQCSSKSPQVSGKLLANSRNKLMICRLICWRQSRLGTMLLKKRKLF</sequence>
<dbReference type="Proteomes" id="UP000244336">
    <property type="component" value="Chromosome 5"/>
</dbReference>
<dbReference type="EMBL" id="CM009753">
    <property type="protein sequence ID" value="PUZ56715.1"/>
    <property type="molecule type" value="Genomic_DNA"/>
</dbReference>
<evidence type="ECO:0000256" key="1">
    <source>
        <dbReference type="SAM" id="MobiDB-lite"/>
    </source>
</evidence>
<organism evidence="2 3">
    <name type="scientific">Panicum hallii var. hallii</name>
    <dbReference type="NCBI Taxonomy" id="1504633"/>
    <lineage>
        <taxon>Eukaryota</taxon>
        <taxon>Viridiplantae</taxon>
        <taxon>Streptophyta</taxon>
        <taxon>Embryophyta</taxon>
        <taxon>Tracheophyta</taxon>
        <taxon>Spermatophyta</taxon>
        <taxon>Magnoliopsida</taxon>
        <taxon>Liliopsida</taxon>
        <taxon>Poales</taxon>
        <taxon>Poaceae</taxon>
        <taxon>PACMAD clade</taxon>
        <taxon>Panicoideae</taxon>
        <taxon>Panicodae</taxon>
        <taxon>Paniceae</taxon>
        <taxon>Panicinae</taxon>
        <taxon>Panicum</taxon>
        <taxon>Panicum sect. Panicum</taxon>
    </lineage>
</organism>